<evidence type="ECO:0000256" key="1">
    <source>
        <dbReference type="SAM" id="MobiDB-lite"/>
    </source>
</evidence>
<organism evidence="2 3">
    <name type="scientific">Nephila pilipes</name>
    <name type="common">Giant wood spider</name>
    <name type="synonym">Nephila maculata</name>
    <dbReference type="NCBI Taxonomy" id="299642"/>
    <lineage>
        <taxon>Eukaryota</taxon>
        <taxon>Metazoa</taxon>
        <taxon>Ecdysozoa</taxon>
        <taxon>Arthropoda</taxon>
        <taxon>Chelicerata</taxon>
        <taxon>Arachnida</taxon>
        <taxon>Araneae</taxon>
        <taxon>Araneomorphae</taxon>
        <taxon>Entelegynae</taxon>
        <taxon>Araneoidea</taxon>
        <taxon>Nephilidae</taxon>
        <taxon>Nephila</taxon>
    </lineage>
</organism>
<comment type="caution">
    <text evidence="2">The sequence shown here is derived from an EMBL/GenBank/DDBJ whole genome shotgun (WGS) entry which is preliminary data.</text>
</comment>
<dbReference type="Proteomes" id="UP000887013">
    <property type="component" value="Unassembled WGS sequence"/>
</dbReference>
<reference evidence="2" key="1">
    <citation type="submission" date="2020-08" db="EMBL/GenBank/DDBJ databases">
        <title>Multicomponent nature underlies the extraordinary mechanical properties of spider dragline silk.</title>
        <authorList>
            <person name="Kono N."/>
            <person name="Nakamura H."/>
            <person name="Mori M."/>
            <person name="Yoshida Y."/>
            <person name="Ohtoshi R."/>
            <person name="Malay A.D."/>
            <person name="Moran D.A.P."/>
            <person name="Tomita M."/>
            <person name="Numata K."/>
            <person name="Arakawa K."/>
        </authorList>
    </citation>
    <scope>NUCLEOTIDE SEQUENCE</scope>
</reference>
<protein>
    <submittedName>
        <fullName evidence="2">Uncharacterized protein</fullName>
    </submittedName>
</protein>
<dbReference type="EMBL" id="BMAW01016596">
    <property type="protein sequence ID" value="GFT49871.1"/>
    <property type="molecule type" value="Genomic_DNA"/>
</dbReference>
<gene>
    <name evidence="2" type="ORF">NPIL_557641</name>
</gene>
<feature type="region of interest" description="Disordered" evidence="1">
    <location>
        <begin position="61"/>
        <end position="82"/>
    </location>
</feature>
<evidence type="ECO:0000313" key="2">
    <source>
        <dbReference type="EMBL" id="GFT49871.1"/>
    </source>
</evidence>
<accession>A0A8X6P5U3</accession>
<name>A0A8X6P5U3_NEPPI</name>
<evidence type="ECO:0000313" key="3">
    <source>
        <dbReference type="Proteomes" id="UP000887013"/>
    </source>
</evidence>
<keyword evidence="3" id="KW-1185">Reference proteome</keyword>
<sequence>MYFYILQVKFILVQFLLMQCWKNMLISGSWLVKQTPKEPVLQYTAGHHDIFSQDITDTPELPISPEEDSPVYVCQNDTTGLR</sequence>
<proteinExistence type="predicted"/>
<dbReference type="AlphaFoldDB" id="A0A8X6P5U3"/>